<feature type="region of interest" description="Disordered" evidence="7">
    <location>
        <begin position="521"/>
        <end position="548"/>
    </location>
</feature>
<name>U4LKY0_PYROM</name>
<dbReference type="GO" id="GO:0008168">
    <property type="term" value="F:methyltransferase activity"/>
    <property type="evidence" value="ECO:0007669"/>
    <property type="project" value="UniProtKB-KW"/>
</dbReference>
<dbReference type="eggNOG" id="KOG1416">
    <property type="taxonomic scope" value="Eukaryota"/>
</dbReference>
<gene>
    <name evidence="8" type="ORF">PCON_13438</name>
</gene>
<evidence type="ECO:0000313" key="9">
    <source>
        <dbReference type="Proteomes" id="UP000018144"/>
    </source>
</evidence>
<evidence type="ECO:0000256" key="5">
    <source>
        <dbReference type="ARBA" id="ARBA00023242"/>
    </source>
</evidence>
<accession>U4LKY0</accession>
<evidence type="ECO:0000256" key="4">
    <source>
        <dbReference type="ARBA" id="ARBA00022694"/>
    </source>
</evidence>
<dbReference type="GO" id="GO:0030488">
    <property type="term" value="P:tRNA methylation"/>
    <property type="evidence" value="ECO:0007669"/>
    <property type="project" value="InterPro"/>
</dbReference>
<keyword evidence="8" id="KW-0808">Transferase</keyword>
<reference evidence="8 9" key="1">
    <citation type="journal article" date="2013" name="PLoS Genet.">
        <title>The genome and development-dependent transcriptomes of Pyronema confluens: a window into fungal evolution.</title>
        <authorList>
            <person name="Traeger S."/>
            <person name="Altegoer F."/>
            <person name="Freitag M."/>
            <person name="Gabaldon T."/>
            <person name="Kempken F."/>
            <person name="Kumar A."/>
            <person name="Marcet-Houben M."/>
            <person name="Poggeler S."/>
            <person name="Stajich J.E."/>
            <person name="Nowrousian M."/>
        </authorList>
    </citation>
    <scope>NUCLEOTIDE SEQUENCE [LARGE SCALE GENOMIC DNA]</scope>
    <source>
        <strain evidence="9">CBS 100304</strain>
        <tissue evidence="8">Vegetative mycelium</tissue>
    </source>
</reference>
<proteinExistence type="inferred from homology"/>
<keyword evidence="8" id="KW-0489">Methyltransferase</keyword>
<feature type="region of interest" description="Disordered" evidence="7">
    <location>
        <begin position="248"/>
        <end position="280"/>
    </location>
</feature>
<keyword evidence="5" id="KW-0539">Nucleus</keyword>
<dbReference type="OrthoDB" id="10254665at2759"/>
<keyword evidence="9" id="KW-1185">Reference proteome</keyword>
<protein>
    <recommendedName>
        <fullName evidence="3">tRNA (adenine(58)-N(1))-methyltransferase non-catalytic subunit TRM6</fullName>
    </recommendedName>
    <alternativeName>
        <fullName evidence="6">tRNA(m1A58)-methyltransferase subunit TRM6</fullName>
    </alternativeName>
</protein>
<dbReference type="PANTHER" id="PTHR12945:SF0">
    <property type="entry name" value="TRNA (ADENINE(58)-N(1))-METHYLTRANSFERASE NON-CATALYTIC SUBUNIT TRM6"/>
    <property type="match status" value="1"/>
</dbReference>
<organism evidence="8 9">
    <name type="scientific">Pyronema omphalodes (strain CBS 100304)</name>
    <name type="common">Pyronema confluens</name>
    <dbReference type="NCBI Taxonomy" id="1076935"/>
    <lineage>
        <taxon>Eukaryota</taxon>
        <taxon>Fungi</taxon>
        <taxon>Dikarya</taxon>
        <taxon>Ascomycota</taxon>
        <taxon>Pezizomycotina</taxon>
        <taxon>Pezizomycetes</taxon>
        <taxon>Pezizales</taxon>
        <taxon>Pyronemataceae</taxon>
        <taxon>Pyronema</taxon>
    </lineage>
</organism>
<evidence type="ECO:0000256" key="3">
    <source>
        <dbReference type="ARBA" id="ARBA00021704"/>
    </source>
</evidence>
<dbReference type="AlphaFoldDB" id="U4LKY0"/>
<feature type="compositionally biased region" description="Basic and acidic residues" evidence="7">
    <location>
        <begin position="438"/>
        <end position="454"/>
    </location>
</feature>
<comment type="subcellular location">
    <subcellularLocation>
        <location evidence="1">Nucleus</location>
    </subcellularLocation>
</comment>
<dbReference type="InterPro" id="IPR017423">
    <property type="entry name" value="TRM6"/>
</dbReference>
<keyword evidence="4" id="KW-0819">tRNA processing</keyword>
<dbReference type="Pfam" id="PF04189">
    <property type="entry name" value="Gcd10p"/>
    <property type="match status" value="1"/>
</dbReference>
<sequence length="548" mass="60266">MAPSGDRILPYTHVLLRLPSGVLKIIRILPDTSVYLGKFGTFPSNALLHRPYNLTFDILDNNEGLRVVPAEELTRDILGGGFGEAEQGNADETHYDLSYNTTEGEAPKEGVMRTNRNTVDNAASQTLTWEQIEELKKTAGNSGKDIIQKLLSSHVAIDQKTAFSLQKYTLRKASKFMKRFSVHRLSVSALTDYLHDSKEPFKFLEIRNHHLGLMMSLGNIVHGGRYLVVDETGGLLVAALAERLGVLNSTTPGPATAPVEDDETTEGPDSKKRKLDPAPATRNTITLIHANEQPNLSLLTHFNYDANTPPVTHPLYTHLKTLTWLQLLAPDEDTTMLPPDPHTPEELAALKPGKRSAYYRKLRRWQKVSATVADARNGGYDAVLVAAHMSVPGILKAVVPLVKGSGQIVVYSPSLEQATELADLYSSARRTAWIQRKEAAKNEEKAEEQAPVERDWDDETPDPTLMLAPTVHRETVRAYQVLPGRTHPVMTSKGGAEGYVFHGTRVLPVAGKVDAKGAFASQKKKRRTEVSVDAMVPESEAATPVESS</sequence>
<evidence type="ECO:0000256" key="2">
    <source>
        <dbReference type="ARBA" id="ARBA00008320"/>
    </source>
</evidence>
<evidence type="ECO:0000256" key="1">
    <source>
        <dbReference type="ARBA" id="ARBA00004123"/>
    </source>
</evidence>
<dbReference type="OMA" id="EGYIFHA"/>
<dbReference type="STRING" id="1076935.U4LKY0"/>
<comment type="similarity">
    <text evidence="2">Belongs to the TRM6/GCD10 family.</text>
</comment>
<dbReference type="Proteomes" id="UP000018144">
    <property type="component" value="Unassembled WGS sequence"/>
</dbReference>
<dbReference type="GO" id="GO:0005634">
    <property type="term" value="C:nucleus"/>
    <property type="evidence" value="ECO:0007669"/>
    <property type="project" value="UniProtKB-SubCell"/>
</dbReference>
<feature type="region of interest" description="Disordered" evidence="7">
    <location>
        <begin position="438"/>
        <end position="460"/>
    </location>
</feature>
<evidence type="ECO:0000313" key="8">
    <source>
        <dbReference type="EMBL" id="CCX32598.1"/>
    </source>
</evidence>
<evidence type="ECO:0000256" key="6">
    <source>
        <dbReference type="ARBA" id="ARBA00032319"/>
    </source>
</evidence>
<evidence type="ECO:0000256" key="7">
    <source>
        <dbReference type="SAM" id="MobiDB-lite"/>
    </source>
</evidence>
<dbReference type="EMBL" id="HF935890">
    <property type="protein sequence ID" value="CCX32598.1"/>
    <property type="molecule type" value="Genomic_DNA"/>
</dbReference>
<dbReference type="GO" id="GO:0031515">
    <property type="term" value="C:tRNA (m1A) methyltransferase complex"/>
    <property type="evidence" value="ECO:0007669"/>
    <property type="project" value="InterPro"/>
</dbReference>
<dbReference type="PANTHER" id="PTHR12945">
    <property type="entry name" value="TRANSLATION INITIATION FACTOR EIF3-RELATED"/>
    <property type="match status" value="1"/>
</dbReference>